<sequence length="114" mass="11981">MYPLPREALIERPLRGGEARSSARCEIVLKSPHLDIGQTSQQLVESCMLEAAGLSRVGRVGVCMNQCGCQIPIMSGLQGPIGVIGSKTASQPRRQAGVGTPGSSRLSPVDAQQP</sequence>
<accession>A0A179UED4</accession>
<keyword evidence="3" id="KW-1185">Reference proteome</keyword>
<proteinExistence type="predicted"/>
<dbReference type="RefSeq" id="XP_002627714.1">
    <property type="nucleotide sequence ID" value="XM_002627668.1"/>
</dbReference>
<dbReference type="OrthoDB" id="331948at2759"/>
<feature type="region of interest" description="Disordered" evidence="1">
    <location>
        <begin position="84"/>
        <end position="114"/>
    </location>
</feature>
<protein>
    <submittedName>
        <fullName evidence="2">Uncharacterized protein</fullName>
    </submittedName>
</protein>
<gene>
    <name evidence="2" type="ORF">BDBG_02385</name>
</gene>
<dbReference type="KEGG" id="bgh:BDBG_02385"/>
<dbReference type="EMBL" id="GG657450">
    <property type="protein sequence ID" value="OAT06103.1"/>
    <property type="molecule type" value="Genomic_DNA"/>
</dbReference>
<dbReference type="GeneID" id="8506944"/>
<feature type="compositionally biased region" description="Polar residues" evidence="1">
    <location>
        <begin position="101"/>
        <end position="114"/>
    </location>
</feature>
<reference evidence="3" key="1">
    <citation type="journal article" date="2015" name="PLoS Genet.">
        <title>The dynamic genome and transcriptome of the human fungal pathogen Blastomyces and close relative Emmonsia.</title>
        <authorList>
            <person name="Munoz J.F."/>
            <person name="Gauthier G.M."/>
            <person name="Desjardins C.A."/>
            <person name="Gallo J.E."/>
            <person name="Holder J."/>
            <person name="Sullivan T.D."/>
            <person name="Marty A.J."/>
            <person name="Carmen J.C."/>
            <person name="Chen Z."/>
            <person name="Ding L."/>
            <person name="Gujja S."/>
            <person name="Magrini V."/>
            <person name="Misas E."/>
            <person name="Mitreva M."/>
            <person name="Priest M."/>
            <person name="Saif S."/>
            <person name="Whiston E.A."/>
            <person name="Young S."/>
            <person name="Zeng Q."/>
            <person name="Goldman W.E."/>
            <person name="Mardis E.R."/>
            <person name="Taylor J.W."/>
            <person name="McEwen J.G."/>
            <person name="Clay O.K."/>
            <person name="Klein B.S."/>
            <person name="Cuomo C.A."/>
        </authorList>
    </citation>
    <scope>NUCLEOTIDE SEQUENCE [LARGE SCALE GENOMIC DNA]</scope>
    <source>
        <strain evidence="3">SLH14081</strain>
    </source>
</reference>
<organism evidence="2 3">
    <name type="scientific">Blastomyces gilchristii (strain SLH14081)</name>
    <name type="common">Blastomyces dermatitidis</name>
    <dbReference type="NCBI Taxonomy" id="559298"/>
    <lineage>
        <taxon>Eukaryota</taxon>
        <taxon>Fungi</taxon>
        <taxon>Dikarya</taxon>
        <taxon>Ascomycota</taxon>
        <taxon>Pezizomycotina</taxon>
        <taxon>Eurotiomycetes</taxon>
        <taxon>Eurotiomycetidae</taxon>
        <taxon>Onygenales</taxon>
        <taxon>Ajellomycetaceae</taxon>
        <taxon>Blastomyces</taxon>
    </lineage>
</organism>
<dbReference type="VEuPathDB" id="FungiDB:BDBG_02385"/>
<dbReference type="Proteomes" id="UP000002038">
    <property type="component" value="Unassembled WGS sequence"/>
</dbReference>
<evidence type="ECO:0000313" key="2">
    <source>
        <dbReference type="EMBL" id="OAT06103.1"/>
    </source>
</evidence>
<evidence type="ECO:0000256" key="1">
    <source>
        <dbReference type="SAM" id="MobiDB-lite"/>
    </source>
</evidence>
<evidence type="ECO:0000313" key="3">
    <source>
        <dbReference type="Proteomes" id="UP000002038"/>
    </source>
</evidence>
<dbReference type="AlphaFoldDB" id="A0A179UED4"/>
<name>A0A179UED4_BLAGS</name>